<evidence type="ECO:0000256" key="1">
    <source>
        <dbReference type="ARBA" id="ARBA00004496"/>
    </source>
</evidence>
<evidence type="ECO:0000256" key="7">
    <source>
        <dbReference type="ARBA" id="ARBA00025246"/>
    </source>
</evidence>
<evidence type="ECO:0000256" key="8">
    <source>
        <dbReference type="HAMAP-Rule" id="MF_00125"/>
    </source>
</evidence>
<evidence type="ECO:0000313" key="10">
    <source>
        <dbReference type="EMBL" id="TQV72630.1"/>
    </source>
</evidence>
<dbReference type="AlphaFoldDB" id="A0A545T5W7"/>
<keyword evidence="6 8" id="KW-0963">Cytoplasm</keyword>
<evidence type="ECO:0000259" key="9">
    <source>
        <dbReference type="Pfam" id="PF13393"/>
    </source>
</evidence>
<dbReference type="PANTHER" id="PTHR43707">
    <property type="entry name" value="HISTIDYL-TRNA SYNTHETASE"/>
    <property type="match status" value="1"/>
</dbReference>
<comment type="function">
    <text evidence="7 8">Required for the first step of histidine biosynthesis. May allow the feedback regulation of ATP phosphoribosyltransferase activity by histidine.</text>
</comment>
<dbReference type="PANTHER" id="PTHR43707:SF1">
    <property type="entry name" value="HISTIDINE--TRNA LIGASE, MITOCHONDRIAL-RELATED"/>
    <property type="match status" value="1"/>
</dbReference>
<dbReference type="GO" id="GO:0006427">
    <property type="term" value="P:histidyl-tRNA aminoacylation"/>
    <property type="evidence" value="ECO:0007669"/>
    <property type="project" value="TreeGrafter"/>
</dbReference>
<accession>A0A545T5W7</accession>
<keyword evidence="8" id="KW-0028">Amino-acid biosynthesis</keyword>
<dbReference type="Proteomes" id="UP000319732">
    <property type="component" value="Unassembled WGS sequence"/>
</dbReference>
<dbReference type="InterPro" id="IPR004517">
    <property type="entry name" value="HisZ"/>
</dbReference>
<dbReference type="InterPro" id="IPR004516">
    <property type="entry name" value="HisRS/HisZ"/>
</dbReference>
<name>A0A545T5W7_9GAMM</name>
<dbReference type="NCBIfam" id="TIGR00443">
    <property type="entry name" value="hisZ_biosyn_reg"/>
    <property type="match status" value="1"/>
</dbReference>
<evidence type="ECO:0000256" key="4">
    <source>
        <dbReference type="ARBA" id="ARBA00011496"/>
    </source>
</evidence>
<dbReference type="Pfam" id="PF13393">
    <property type="entry name" value="tRNA-synt_His"/>
    <property type="match status" value="1"/>
</dbReference>
<dbReference type="OrthoDB" id="9769617at2"/>
<comment type="subunit">
    <text evidence="4 8">Heteromultimer composed of HisG and HisZ subunits.</text>
</comment>
<dbReference type="NCBIfam" id="NF008935">
    <property type="entry name" value="PRK12292.1-1"/>
    <property type="match status" value="1"/>
</dbReference>
<sequence length="402" mass="43979">MSYADRWLLPDGVEEILPAEAERIEQLRRRLLNLYHRWGYDLVIPPMVEFTESLLIGLGRDIDLLTFKVTDQLTGRSMGIRADITPQTARMDAHSLKRRGPNRLCYAGHVLHTLPRSPLATRTPIQVGVELYGEAGLDADIEVISLLLETLGVAELPHLHLELGHVGIYRALAEQAGLAAGQEETLFELLQRKATTEIAAWVNDNVSDGELAALFLALPALAGDSTVFERAQQLFAAGSAELQAALDELSGVADAVQRRYPGVDFYFDLSELRGYHYHTGLVFAAYAPGLGNAIATGGRYDHIGEVFGRGRPATGFAADLIALNRLRAPEAAERAGIYAEASDDAGQWRAIQQLRDSGERVVCGLSGQALQCDESKCDRHLVLEGGEYVVRPFADPDEAEPR</sequence>
<keyword evidence="10" id="KW-0328">Glycosyltransferase</keyword>
<evidence type="ECO:0000256" key="2">
    <source>
        <dbReference type="ARBA" id="ARBA00004667"/>
    </source>
</evidence>
<dbReference type="CDD" id="cd00773">
    <property type="entry name" value="HisRS-like_core"/>
    <property type="match status" value="1"/>
</dbReference>
<dbReference type="HAMAP" id="MF_00125">
    <property type="entry name" value="HisZ"/>
    <property type="match status" value="1"/>
</dbReference>
<evidence type="ECO:0000256" key="3">
    <source>
        <dbReference type="ARBA" id="ARBA00005539"/>
    </source>
</evidence>
<dbReference type="GO" id="GO:0000105">
    <property type="term" value="P:L-histidine biosynthetic process"/>
    <property type="evidence" value="ECO:0007669"/>
    <property type="project" value="UniProtKB-UniRule"/>
</dbReference>
<dbReference type="RefSeq" id="WP_142928360.1">
    <property type="nucleotide sequence ID" value="NZ_ML660098.1"/>
</dbReference>
<reference evidence="10 11" key="1">
    <citation type="submission" date="2019-06" db="EMBL/GenBank/DDBJ databases">
        <title>Whole genome sequence for Cellvibrionaceae sp. R142.</title>
        <authorList>
            <person name="Wang G."/>
        </authorList>
    </citation>
    <scope>NUCLEOTIDE SEQUENCE [LARGE SCALE GENOMIC DNA]</scope>
    <source>
        <strain evidence="10 11">R142</strain>
    </source>
</reference>
<comment type="pathway">
    <text evidence="2 8">Amino-acid biosynthesis; L-histidine biosynthesis; L-histidine from 5-phospho-alpha-D-ribose 1-diphosphate: step 1/9.</text>
</comment>
<keyword evidence="11" id="KW-1185">Reference proteome</keyword>
<dbReference type="GO" id="GO:0016757">
    <property type="term" value="F:glycosyltransferase activity"/>
    <property type="evidence" value="ECO:0007669"/>
    <property type="project" value="UniProtKB-KW"/>
</dbReference>
<dbReference type="InterPro" id="IPR041715">
    <property type="entry name" value="HisRS-like_core"/>
</dbReference>
<dbReference type="GO" id="GO:0004821">
    <property type="term" value="F:histidine-tRNA ligase activity"/>
    <property type="evidence" value="ECO:0007669"/>
    <property type="project" value="TreeGrafter"/>
</dbReference>
<proteinExistence type="inferred from homology"/>
<evidence type="ECO:0000313" key="11">
    <source>
        <dbReference type="Proteomes" id="UP000319732"/>
    </source>
</evidence>
<dbReference type="SUPFAM" id="SSF55681">
    <property type="entry name" value="Class II aaRS and biotin synthetases"/>
    <property type="match status" value="1"/>
</dbReference>
<dbReference type="InterPro" id="IPR045864">
    <property type="entry name" value="aa-tRNA-synth_II/BPL/LPL"/>
</dbReference>
<protein>
    <recommendedName>
        <fullName evidence="5 8">ATP phosphoribosyltransferase regulatory subunit</fullName>
    </recommendedName>
</protein>
<comment type="miscellaneous">
    <text evidence="8">This function is generally fulfilled by the C-terminal part of HisG, which is missing in some bacteria such as this one.</text>
</comment>
<comment type="similarity">
    <text evidence="3 8">Belongs to the class-II aminoacyl-tRNA synthetase family. HisZ subfamily.</text>
</comment>
<evidence type="ECO:0000256" key="6">
    <source>
        <dbReference type="ARBA" id="ARBA00022490"/>
    </source>
</evidence>
<keyword evidence="8" id="KW-0368">Histidine biosynthesis</keyword>
<organism evidence="10 11">
    <name type="scientific">Exilibacterium tricleocarpae</name>
    <dbReference type="NCBI Taxonomy" id="2591008"/>
    <lineage>
        <taxon>Bacteria</taxon>
        <taxon>Pseudomonadati</taxon>
        <taxon>Pseudomonadota</taxon>
        <taxon>Gammaproteobacteria</taxon>
        <taxon>Cellvibrionales</taxon>
        <taxon>Cellvibrionaceae</taxon>
        <taxon>Exilibacterium</taxon>
    </lineage>
</organism>
<dbReference type="EMBL" id="VHSG01000019">
    <property type="protein sequence ID" value="TQV72630.1"/>
    <property type="molecule type" value="Genomic_DNA"/>
</dbReference>
<comment type="subcellular location">
    <subcellularLocation>
        <location evidence="1 8">Cytoplasm</location>
    </subcellularLocation>
</comment>
<comment type="caution">
    <text evidence="10">The sequence shown here is derived from an EMBL/GenBank/DDBJ whole genome shotgun (WGS) entry which is preliminary data.</text>
</comment>
<evidence type="ECO:0000256" key="5">
    <source>
        <dbReference type="ARBA" id="ARBA00020397"/>
    </source>
</evidence>
<dbReference type="UniPathway" id="UPA00031">
    <property type="reaction ID" value="UER00006"/>
</dbReference>
<dbReference type="Gene3D" id="3.30.930.10">
    <property type="entry name" value="Bira Bifunctional Protein, Domain 2"/>
    <property type="match status" value="1"/>
</dbReference>
<feature type="domain" description="Class II Histidinyl-tRNA synthetase (HisRS)-like catalytic core" evidence="9">
    <location>
        <begin position="12"/>
        <end position="322"/>
    </location>
</feature>
<dbReference type="NCBIfam" id="NF009086">
    <property type="entry name" value="PRK12421.1"/>
    <property type="match status" value="1"/>
</dbReference>
<gene>
    <name evidence="8" type="primary">hisZ</name>
    <name evidence="10" type="ORF">FKG94_18220</name>
</gene>
<dbReference type="GO" id="GO:0005737">
    <property type="term" value="C:cytoplasm"/>
    <property type="evidence" value="ECO:0007669"/>
    <property type="project" value="UniProtKB-SubCell"/>
</dbReference>
<keyword evidence="10" id="KW-0808">Transferase</keyword>